<gene>
    <name evidence="1" type="ORF">UFOPK2786_01757</name>
</gene>
<dbReference type="EMBL" id="CAEZYW010000341">
    <property type="protein sequence ID" value="CAB4759500.1"/>
    <property type="molecule type" value="Genomic_DNA"/>
</dbReference>
<evidence type="ECO:0000313" key="1">
    <source>
        <dbReference type="EMBL" id="CAB4759500.1"/>
    </source>
</evidence>
<proteinExistence type="predicted"/>
<organism evidence="1">
    <name type="scientific">freshwater metagenome</name>
    <dbReference type="NCBI Taxonomy" id="449393"/>
    <lineage>
        <taxon>unclassified sequences</taxon>
        <taxon>metagenomes</taxon>
        <taxon>ecological metagenomes</taxon>
    </lineage>
</organism>
<name>A0A6J6UI44_9ZZZZ</name>
<dbReference type="AlphaFoldDB" id="A0A6J6UI44"/>
<protein>
    <submittedName>
        <fullName evidence="1">Unannotated protein</fullName>
    </submittedName>
</protein>
<sequence length="39" mass="4128">MALLLALQDEVADGKARMGIEVNLVDDLLSDRAGDQSLA</sequence>
<accession>A0A6J6UI44</accession>
<reference evidence="1" key="1">
    <citation type="submission" date="2020-05" db="EMBL/GenBank/DDBJ databases">
        <authorList>
            <person name="Chiriac C."/>
            <person name="Salcher M."/>
            <person name="Ghai R."/>
            <person name="Kavagutti S V."/>
        </authorList>
    </citation>
    <scope>NUCLEOTIDE SEQUENCE</scope>
</reference>